<dbReference type="EMBL" id="JABFOQ010000030">
    <property type="protein sequence ID" value="NOJ76376.1"/>
    <property type="molecule type" value="Genomic_DNA"/>
</dbReference>
<reference evidence="3 4" key="1">
    <citation type="submission" date="2020-05" db="EMBL/GenBank/DDBJ databases">
        <title>Tigecycline resistant gene in Empedobacter stercoris.</title>
        <authorList>
            <person name="Chen Y."/>
            <person name="Cheng Y."/>
            <person name="Zhou K."/>
        </authorList>
    </citation>
    <scope>NUCLEOTIDE SEQUENCE [LARGE SCALE GENOMIC DNA]</scope>
    <source>
        <strain evidence="3 4">ES202</strain>
    </source>
</reference>
<sequence>MKKVIVSTILSIGFLTSCASTKQMQQGEELLTISPETRDCFNGVAKMQCMMVKYTDVDEWQYFYNTIEGFTYEPGFEHQLIVSTTKVENPPADASSINYKLVKVVRKKLATLN</sequence>
<organism evidence="3 4">
    <name type="scientific">Empedobacter stercoris</name>
    <dbReference type="NCBI Taxonomy" id="1628248"/>
    <lineage>
        <taxon>Bacteria</taxon>
        <taxon>Pseudomonadati</taxon>
        <taxon>Bacteroidota</taxon>
        <taxon>Flavobacteriia</taxon>
        <taxon>Flavobacteriales</taxon>
        <taxon>Weeksellaceae</taxon>
        <taxon>Empedobacter</taxon>
    </lineage>
</organism>
<gene>
    <name evidence="3" type="ORF">HMH06_11125</name>
</gene>
<keyword evidence="4" id="KW-1185">Reference proteome</keyword>
<protein>
    <submittedName>
        <fullName evidence="3">DUF4377 domain-containing protein</fullName>
    </submittedName>
</protein>
<dbReference type="RefSeq" id="WP_171623666.1">
    <property type="nucleotide sequence ID" value="NZ_JABFOQ010000030.1"/>
</dbReference>
<evidence type="ECO:0000313" key="4">
    <source>
        <dbReference type="Proteomes" id="UP000580344"/>
    </source>
</evidence>
<feature type="domain" description="DUF4377" evidence="2">
    <location>
        <begin position="32"/>
        <end position="107"/>
    </location>
</feature>
<accession>A0ABX1WNX7</accession>
<feature type="signal peptide" evidence="1">
    <location>
        <begin position="1"/>
        <end position="19"/>
    </location>
</feature>
<evidence type="ECO:0000313" key="3">
    <source>
        <dbReference type="EMBL" id="NOJ76376.1"/>
    </source>
</evidence>
<feature type="chain" id="PRO_5046403856" evidence="1">
    <location>
        <begin position="20"/>
        <end position="113"/>
    </location>
</feature>
<dbReference type="InterPro" id="IPR025485">
    <property type="entry name" value="DUF4377"/>
</dbReference>
<dbReference type="Pfam" id="PF14302">
    <property type="entry name" value="DUF4377"/>
    <property type="match status" value="1"/>
</dbReference>
<comment type="caution">
    <text evidence="3">The sequence shown here is derived from an EMBL/GenBank/DDBJ whole genome shotgun (WGS) entry which is preliminary data.</text>
</comment>
<evidence type="ECO:0000256" key="1">
    <source>
        <dbReference type="SAM" id="SignalP"/>
    </source>
</evidence>
<name>A0ABX1WNX7_9FLAO</name>
<dbReference type="PROSITE" id="PS51257">
    <property type="entry name" value="PROKAR_LIPOPROTEIN"/>
    <property type="match status" value="1"/>
</dbReference>
<evidence type="ECO:0000259" key="2">
    <source>
        <dbReference type="Pfam" id="PF14302"/>
    </source>
</evidence>
<proteinExistence type="predicted"/>
<keyword evidence="1" id="KW-0732">Signal</keyword>
<dbReference type="Proteomes" id="UP000580344">
    <property type="component" value="Unassembled WGS sequence"/>
</dbReference>